<dbReference type="GO" id="GO:0016491">
    <property type="term" value="F:oxidoreductase activity"/>
    <property type="evidence" value="ECO:0007669"/>
    <property type="project" value="InterPro"/>
</dbReference>
<dbReference type="AlphaFoldDB" id="I2B4Z5"/>
<feature type="domain" description="FAD-binding FR-type" evidence="2">
    <location>
        <begin position="18"/>
        <end position="139"/>
    </location>
</feature>
<dbReference type="OrthoDB" id="9814826at2"/>
<dbReference type="InterPro" id="IPR017927">
    <property type="entry name" value="FAD-bd_FR_type"/>
</dbReference>
<keyword evidence="4" id="KW-1185">Reference proteome</keyword>
<reference evidence="3 4" key="1">
    <citation type="journal article" date="2012" name="J. Bacteriol.">
        <title>Complete genome sequence of the B12-producing Shimwellia blattae strain DSM 4481, isolated from a cockroach.</title>
        <authorList>
            <person name="Brzuszkiewicz E."/>
            <person name="Waschkowitz T."/>
            <person name="Wiezer A."/>
            <person name="Daniel R."/>
        </authorList>
    </citation>
    <scope>NUCLEOTIDE SEQUENCE [LARGE SCALE GENOMIC DNA]</scope>
    <source>
        <strain evidence="4">ATCC 29907 / DSM 4481 / JCM 1650 / NBRC 105725 / CDC 9005-74</strain>
    </source>
</reference>
<dbReference type="Pfam" id="PF04954">
    <property type="entry name" value="SIP"/>
    <property type="match status" value="1"/>
</dbReference>
<dbReference type="EMBL" id="CP001560">
    <property type="protein sequence ID" value="AFJ45599.1"/>
    <property type="molecule type" value="Genomic_DNA"/>
</dbReference>
<evidence type="ECO:0000256" key="1">
    <source>
        <dbReference type="ARBA" id="ARBA00035644"/>
    </source>
</evidence>
<dbReference type="SUPFAM" id="SSF63380">
    <property type="entry name" value="Riboflavin synthase domain-like"/>
    <property type="match status" value="1"/>
</dbReference>
<dbReference type="RefSeq" id="WP_002441871.1">
    <property type="nucleotide sequence ID" value="NC_017910.1"/>
</dbReference>
<comment type="similarity">
    <text evidence="1">Belongs to the SIP oxidoreductase family.</text>
</comment>
<dbReference type="Gene3D" id="3.40.50.80">
    <property type="entry name" value="Nucleotide-binding domain of ferredoxin-NADP reductase (FNR) module"/>
    <property type="match status" value="1"/>
</dbReference>
<protein>
    <submittedName>
        <fullName evidence="3">Siderophore-interacting protein</fullName>
    </submittedName>
</protein>
<dbReference type="CDD" id="cd06193">
    <property type="entry name" value="siderophore_interacting"/>
    <property type="match status" value="1"/>
</dbReference>
<evidence type="ECO:0000259" key="2">
    <source>
        <dbReference type="PROSITE" id="PS51384"/>
    </source>
</evidence>
<dbReference type="PANTHER" id="PTHR30157">
    <property type="entry name" value="FERRIC REDUCTASE, NADPH-DEPENDENT"/>
    <property type="match status" value="1"/>
</dbReference>
<dbReference type="HOGENOM" id="CLU_040923_4_0_6"/>
<dbReference type="Proteomes" id="UP000001955">
    <property type="component" value="Chromosome"/>
</dbReference>
<dbReference type="STRING" id="630626.EBL_c04730"/>
<dbReference type="InterPro" id="IPR039261">
    <property type="entry name" value="FNR_nucleotide-bd"/>
</dbReference>
<dbReference type="PATRIC" id="fig|630626.3.peg.470"/>
<evidence type="ECO:0000313" key="4">
    <source>
        <dbReference type="Proteomes" id="UP000001955"/>
    </source>
</evidence>
<dbReference type="InterPro" id="IPR017938">
    <property type="entry name" value="Riboflavin_synthase-like_b-brl"/>
</dbReference>
<organism evidence="3 4">
    <name type="scientific">Shimwellia blattae (strain ATCC 29907 / DSM 4481 / JCM 1650 / NBRC 105725 / CDC 9005-74)</name>
    <name type="common">Escherichia blattae</name>
    <dbReference type="NCBI Taxonomy" id="630626"/>
    <lineage>
        <taxon>Bacteria</taxon>
        <taxon>Pseudomonadati</taxon>
        <taxon>Pseudomonadota</taxon>
        <taxon>Gammaproteobacteria</taxon>
        <taxon>Enterobacterales</taxon>
        <taxon>Enterobacteriaceae</taxon>
        <taxon>Shimwellia</taxon>
    </lineage>
</organism>
<dbReference type="PROSITE" id="PS51384">
    <property type="entry name" value="FAD_FR"/>
    <property type="match status" value="1"/>
</dbReference>
<name>I2B4Z5_SHIBC</name>
<dbReference type="Pfam" id="PF08021">
    <property type="entry name" value="FAD_binding_9"/>
    <property type="match status" value="1"/>
</dbReference>
<dbReference type="PANTHER" id="PTHR30157:SF0">
    <property type="entry name" value="NADPH-DEPENDENT FERRIC-CHELATE REDUCTASE"/>
    <property type="match status" value="1"/>
</dbReference>
<dbReference type="InterPro" id="IPR039374">
    <property type="entry name" value="SIP_fam"/>
</dbReference>
<accession>I2B4Z5</accession>
<dbReference type="Gene3D" id="2.40.30.10">
    <property type="entry name" value="Translation factors"/>
    <property type="match status" value="1"/>
</dbReference>
<accession>K6WI60</accession>
<sequence length="259" mass="28732">MAQPSAVVHYPRRVRNELRFRQLTVLRCEDIAPALRRIVLGGPDLDGFSSDGFDDHCKLFFPAPGQVLTPPQVTESGIVWPGDVRPAGRDYTPLFDRERQELAFDFYLHDAGVACQWARDAVPGAPLIIGGPRGSLLVPVEYHWQLYVCDESGLPALRRRLETIAASGQRPAVRALVSLYDMASQAYLDGLAPWADISWFAAGDEASLAEQLAQITVPAQDYFVWITGEGKQVKRLSAPLEAQLDPQLLRAAAYWHIKP</sequence>
<proteinExistence type="inferred from homology"/>
<dbReference type="InterPro" id="IPR013113">
    <property type="entry name" value="SIP_FAD-bd"/>
</dbReference>
<dbReference type="InterPro" id="IPR007037">
    <property type="entry name" value="SIP_rossman_dom"/>
</dbReference>
<evidence type="ECO:0000313" key="3">
    <source>
        <dbReference type="EMBL" id="AFJ45599.1"/>
    </source>
</evidence>
<gene>
    <name evidence="3" type="primary">yqjH</name>
    <name evidence="3" type="ordered locus">EBL_c04730</name>
</gene>
<dbReference type="FunFam" id="2.40.30.10:FF:000055">
    <property type="entry name" value="Siderophore-interacting family protein"/>
    <property type="match status" value="1"/>
</dbReference>
<dbReference type="eggNOG" id="COG2375">
    <property type="taxonomic scope" value="Bacteria"/>
</dbReference>
<dbReference type="KEGG" id="ebt:EBL_c04730"/>